<feature type="region of interest" description="Disordered" evidence="1">
    <location>
        <begin position="128"/>
        <end position="150"/>
    </location>
</feature>
<keyword evidence="2" id="KW-0472">Membrane</keyword>
<dbReference type="Proteomes" id="UP000624159">
    <property type="component" value="Unassembled WGS sequence"/>
</dbReference>
<feature type="domain" description="YiaAB two helix" evidence="3">
    <location>
        <begin position="76"/>
        <end position="128"/>
    </location>
</feature>
<dbReference type="InterPro" id="IPR038972">
    <property type="entry name" value="YiaA-like"/>
</dbReference>
<evidence type="ECO:0000256" key="1">
    <source>
        <dbReference type="SAM" id="MobiDB-lite"/>
    </source>
</evidence>
<organism evidence="5 6">
    <name type="scientific">Serratia rubidaea</name>
    <name type="common">Serratia marinorubra</name>
    <dbReference type="NCBI Taxonomy" id="61652"/>
    <lineage>
        <taxon>Bacteria</taxon>
        <taxon>Pseudomonadati</taxon>
        <taxon>Pseudomonadota</taxon>
        <taxon>Gammaproteobacteria</taxon>
        <taxon>Enterobacterales</taxon>
        <taxon>Yersiniaceae</taxon>
        <taxon>Serratia</taxon>
    </lineage>
</organism>
<evidence type="ECO:0000313" key="6">
    <source>
        <dbReference type="Proteomes" id="UP000281904"/>
    </source>
</evidence>
<dbReference type="EMBL" id="JADULK010000001">
    <property type="protein sequence ID" value="MBH1928647.1"/>
    <property type="molecule type" value="Genomic_DNA"/>
</dbReference>
<evidence type="ECO:0000256" key="2">
    <source>
        <dbReference type="SAM" id="Phobius"/>
    </source>
</evidence>
<reference evidence="5 6" key="1">
    <citation type="submission" date="2018-12" db="EMBL/GenBank/DDBJ databases">
        <authorList>
            <consortium name="Pathogen Informatics"/>
        </authorList>
    </citation>
    <scope>NUCLEOTIDE SEQUENCE [LARGE SCALE GENOMIC DNA]</scope>
    <source>
        <strain evidence="5 6">NCTC10036</strain>
    </source>
</reference>
<dbReference type="GO" id="GO:0005886">
    <property type="term" value="C:plasma membrane"/>
    <property type="evidence" value="ECO:0007669"/>
    <property type="project" value="TreeGrafter"/>
</dbReference>
<reference evidence="4 7" key="2">
    <citation type="submission" date="2020-11" db="EMBL/GenBank/DDBJ databases">
        <title>Enhanced detection system for hospital associated transmission using whole genome sequencing surveillance.</title>
        <authorList>
            <person name="Harrison L.H."/>
            <person name="Van Tyne D."/>
            <person name="Marsh J.W."/>
            <person name="Griffith M.P."/>
            <person name="Snyder D.J."/>
            <person name="Cooper V.S."/>
            <person name="Mustapha M."/>
        </authorList>
    </citation>
    <scope>NUCLEOTIDE SEQUENCE [LARGE SCALE GENOMIC DNA]</scope>
    <source>
        <strain evidence="4 7">SER00230</strain>
    </source>
</reference>
<dbReference type="PANTHER" id="PTHR37290:SF1">
    <property type="entry name" value="INNER MEMBRANE PROTEIN YIAA"/>
    <property type="match status" value="1"/>
</dbReference>
<keyword evidence="2" id="KW-0812">Transmembrane</keyword>
<dbReference type="InterPro" id="IPR008024">
    <property type="entry name" value="YiaAB"/>
</dbReference>
<keyword evidence="7" id="KW-1185">Reference proteome</keyword>
<feature type="transmembrane region" description="Helical" evidence="2">
    <location>
        <begin position="43"/>
        <end position="63"/>
    </location>
</feature>
<feature type="transmembrane region" description="Helical" evidence="2">
    <location>
        <begin position="12"/>
        <end position="31"/>
    </location>
</feature>
<evidence type="ECO:0000313" key="7">
    <source>
        <dbReference type="Proteomes" id="UP000624159"/>
    </source>
</evidence>
<dbReference type="GO" id="GO:0006974">
    <property type="term" value="P:DNA damage response"/>
    <property type="evidence" value="ECO:0007669"/>
    <property type="project" value="TreeGrafter"/>
</dbReference>
<dbReference type="Pfam" id="PF05360">
    <property type="entry name" value="YiaAB"/>
    <property type="match status" value="2"/>
</dbReference>
<evidence type="ECO:0000313" key="4">
    <source>
        <dbReference type="EMBL" id="MBH1928647.1"/>
    </source>
</evidence>
<accession>A0A3S5AWK6</accession>
<gene>
    <name evidence="5" type="primary">yiaA</name>
    <name evidence="4" type="ORF">I5U13_03060</name>
    <name evidence="5" type="ORF">NCTC10036_04532</name>
</gene>
<proteinExistence type="predicted"/>
<dbReference type="Proteomes" id="UP000281904">
    <property type="component" value="Chromosome"/>
</dbReference>
<dbReference type="EMBL" id="LR134493">
    <property type="protein sequence ID" value="VEI71962.1"/>
    <property type="molecule type" value="Genomic_DNA"/>
</dbReference>
<sequence length="150" mass="16450">MGKEVTTNTSPAFVMMSWLALLGGVVVYLIGLWRAGMELNEKGYYLAVILLALFSAISLQKTVRDRMDNIPTTHLYYISCVVAFIASVLLLAIGLWNATLLPSEKGFYGMAFFLSLFGAISVQKNVRDAGTDHDGKSRAERPAAPGEERE</sequence>
<evidence type="ECO:0000259" key="3">
    <source>
        <dbReference type="Pfam" id="PF05360"/>
    </source>
</evidence>
<dbReference type="RefSeq" id="WP_126533219.1">
    <property type="nucleotide sequence ID" value="NZ_JADULK010000001.1"/>
</dbReference>
<name>A0A3S5AWK6_SERRU</name>
<feature type="transmembrane region" description="Helical" evidence="2">
    <location>
        <begin position="107"/>
        <end position="126"/>
    </location>
</feature>
<dbReference type="AlphaFoldDB" id="A0A3S5AWK6"/>
<dbReference type="NCBIfam" id="NF008482">
    <property type="entry name" value="PRK11383.1"/>
    <property type="match status" value="1"/>
</dbReference>
<keyword evidence="2" id="KW-1133">Transmembrane helix</keyword>
<protein>
    <submittedName>
        <fullName evidence="5">Inner membrane protein yiaA</fullName>
    </submittedName>
</protein>
<feature type="transmembrane region" description="Helical" evidence="2">
    <location>
        <begin position="75"/>
        <end position="95"/>
    </location>
</feature>
<feature type="domain" description="YiaAB two helix" evidence="3">
    <location>
        <begin position="13"/>
        <end position="65"/>
    </location>
</feature>
<dbReference type="PANTHER" id="PTHR37290">
    <property type="entry name" value="INNER MEMBRANE PROTEIN YIAA-RELATED"/>
    <property type="match status" value="1"/>
</dbReference>
<evidence type="ECO:0000313" key="5">
    <source>
        <dbReference type="EMBL" id="VEI71962.1"/>
    </source>
</evidence>